<feature type="non-terminal residue" evidence="1">
    <location>
        <position position="1"/>
    </location>
</feature>
<organism evidence="1 2">
    <name type="scientific">Pristionchus mayeri</name>
    <dbReference type="NCBI Taxonomy" id="1317129"/>
    <lineage>
        <taxon>Eukaryota</taxon>
        <taxon>Metazoa</taxon>
        <taxon>Ecdysozoa</taxon>
        <taxon>Nematoda</taxon>
        <taxon>Chromadorea</taxon>
        <taxon>Rhabditida</taxon>
        <taxon>Rhabditina</taxon>
        <taxon>Diplogasteromorpha</taxon>
        <taxon>Diplogasteroidea</taxon>
        <taxon>Neodiplogasteridae</taxon>
        <taxon>Pristionchus</taxon>
    </lineage>
</organism>
<reference evidence="2" key="1">
    <citation type="submission" date="2022-10" db="EMBL/GenBank/DDBJ databases">
        <title>Genome assembly of Pristionchus species.</title>
        <authorList>
            <person name="Yoshida K."/>
            <person name="Sommer R.J."/>
        </authorList>
    </citation>
    <scope>NUCLEOTIDE SEQUENCE [LARGE SCALE GENOMIC DNA]</scope>
    <source>
        <strain evidence="2">RS5460</strain>
    </source>
</reference>
<protein>
    <submittedName>
        <fullName evidence="1">Uncharacterized protein</fullName>
    </submittedName>
</protein>
<evidence type="ECO:0000313" key="2">
    <source>
        <dbReference type="Proteomes" id="UP001328107"/>
    </source>
</evidence>
<dbReference type="EMBL" id="BTRK01000005">
    <property type="protein sequence ID" value="GMR55534.1"/>
    <property type="molecule type" value="Genomic_DNA"/>
</dbReference>
<evidence type="ECO:0000313" key="1">
    <source>
        <dbReference type="EMBL" id="GMR55534.1"/>
    </source>
</evidence>
<gene>
    <name evidence="1" type="ORF">PMAYCL1PPCAC_25729</name>
</gene>
<feature type="non-terminal residue" evidence="1">
    <location>
        <position position="127"/>
    </location>
</feature>
<dbReference type="Proteomes" id="UP001328107">
    <property type="component" value="Unassembled WGS sequence"/>
</dbReference>
<sequence length="127" mass="14369">VTSVSEKLGKVNGPVRETLEKVSKLVADLGHDYFENFDGMWKEEADGESISSQQSSAKDVYQELRKFLALIVNIHVFQRNRRKVSINFFSTIQPALTAQSKFRENPLEFAEESALSSLLFENGTLIK</sequence>
<proteinExistence type="predicted"/>
<name>A0AAN5D373_9BILA</name>
<accession>A0AAN5D373</accession>
<dbReference type="AlphaFoldDB" id="A0AAN5D373"/>
<keyword evidence="2" id="KW-1185">Reference proteome</keyword>
<comment type="caution">
    <text evidence="1">The sequence shown here is derived from an EMBL/GenBank/DDBJ whole genome shotgun (WGS) entry which is preliminary data.</text>
</comment>